<dbReference type="AlphaFoldDB" id="A0A9P9FVK3"/>
<evidence type="ECO:0000313" key="4">
    <source>
        <dbReference type="Proteomes" id="UP000738349"/>
    </source>
</evidence>
<name>A0A9P9FVK3_9HYPO</name>
<keyword evidence="3" id="KW-0808">Transferase</keyword>
<feature type="compositionally biased region" description="Acidic residues" evidence="2">
    <location>
        <begin position="31"/>
        <end position="44"/>
    </location>
</feature>
<dbReference type="GO" id="GO:0008168">
    <property type="term" value="F:methyltransferase activity"/>
    <property type="evidence" value="ECO:0007669"/>
    <property type="project" value="UniProtKB-KW"/>
</dbReference>
<dbReference type="Gene3D" id="3.40.50.150">
    <property type="entry name" value="Vaccinia Virus protein VP39"/>
    <property type="match status" value="1"/>
</dbReference>
<evidence type="ECO:0000256" key="2">
    <source>
        <dbReference type="SAM" id="MobiDB-lite"/>
    </source>
</evidence>
<evidence type="ECO:0000256" key="1">
    <source>
        <dbReference type="ARBA" id="ARBA00038158"/>
    </source>
</evidence>
<dbReference type="GO" id="GO:0032259">
    <property type="term" value="P:methylation"/>
    <property type="evidence" value="ECO:0007669"/>
    <property type="project" value="UniProtKB-KW"/>
</dbReference>
<keyword evidence="4" id="KW-1185">Reference proteome</keyword>
<organism evidence="3 4">
    <name type="scientific">Dactylonectria macrodidyma</name>
    <dbReference type="NCBI Taxonomy" id="307937"/>
    <lineage>
        <taxon>Eukaryota</taxon>
        <taxon>Fungi</taxon>
        <taxon>Dikarya</taxon>
        <taxon>Ascomycota</taxon>
        <taxon>Pezizomycotina</taxon>
        <taxon>Sordariomycetes</taxon>
        <taxon>Hypocreomycetidae</taxon>
        <taxon>Hypocreales</taxon>
        <taxon>Nectriaceae</taxon>
        <taxon>Dactylonectria</taxon>
    </lineage>
</organism>
<keyword evidence="3" id="KW-0489">Methyltransferase</keyword>
<evidence type="ECO:0000313" key="3">
    <source>
        <dbReference type="EMBL" id="KAH7176106.1"/>
    </source>
</evidence>
<feature type="region of interest" description="Disordered" evidence="2">
    <location>
        <begin position="1"/>
        <end position="44"/>
    </location>
</feature>
<protein>
    <submittedName>
        <fullName evidence="3">Methyltransferase domain-containing protein</fullName>
    </submittedName>
</protein>
<reference evidence="3" key="1">
    <citation type="journal article" date="2021" name="Nat. Commun.">
        <title>Genetic determinants of endophytism in the Arabidopsis root mycobiome.</title>
        <authorList>
            <person name="Mesny F."/>
            <person name="Miyauchi S."/>
            <person name="Thiergart T."/>
            <person name="Pickel B."/>
            <person name="Atanasova L."/>
            <person name="Karlsson M."/>
            <person name="Huettel B."/>
            <person name="Barry K.W."/>
            <person name="Haridas S."/>
            <person name="Chen C."/>
            <person name="Bauer D."/>
            <person name="Andreopoulos W."/>
            <person name="Pangilinan J."/>
            <person name="LaButti K."/>
            <person name="Riley R."/>
            <person name="Lipzen A."/>
            <person name="Clum A."/>
            <person name="Drula E."/>
            <person name="Henrissat B."/>
            <person name="Kohler A."/>
            <person name="Grigoriev I.V."/>
            <person name="Martin F.M."/>
            <person name="Hacquard S."/>
        </authorList>
    </citation>
    <scope>NUCLEOTIDE SEQUENCE</scope>
    <source>
        <strain evidence="3">MPI-CAGE-AT-0147</strain>
    </source>
</reference>
<dbReference type="CDD" id="cd02440">
    <property type="entry name" value="AdoMet_MTases"/>
    <property type="match status" value="1"/>
</dbReference>
<comment type="caution">
    <text evidence="3">The sequence shown here is derived from an EMBL/GenBank/DDBJ whole genome shotgun (WGS) entry which is preliminary data.</text>
</comment>
<dbReference type="Proteomes" id="UP000738349">
    <property type="component" value="Unassembled WGS sequence"/>
</dbReference>
<dbReference type="SUPFAM" id="SSF53335">
    <property type="entry name" value="S-adenosyl-L-methionine-dependent methyltransferases"/>
    <property type="match status" value="1"/>
</dbReference>
<dbReference type="InterPro" id="IPR029063">
    <property type="entry name" value="SAM-dependent_MTases_sf"/>
</dbReference>
<dbReference type="PANTHER" id="PTHR43591">
    <property type="entry name" value="METHYLTRANSFERASE"/>
    <property type="match status" value="1"/>
</dbReference>
<dbReference type="Pfam" id="PF13489">
    <property type="entry name" value="Methyltransf_23"/>
    <property type="match status" value="1"/>
</dbReference>
<sequence length="348" mass="39083">MTGMNPPASPSTMSPKSRASPEATPDAAPVEIDEALPSDADSTFDDELSSYTASLTSSVLNYPVEYGRRYHAYQAGSYAFPNDEAEKERLDLTHMLMTKGIGNKLFLAPVDEDKTRRILDIGTGTGIWAIQMGEDYPGAEVLGNDLSAIQPSWVPPNVKFEIDDVEKPWVNGMFDFIFSRYMAASILDWPKLVGKAYNHLNPGGWAEFQDFDFQYYSEDGSFTDKHDTMKWANGFLEAAKKIQREPSPGPKLERWFKEAGFQNVVHRRFRFPIGPWPKDAHMKDVGLCTLASLLDGLEAISMKLFCGVLGWPEEEVLVLLAKVRSELKTHTFHAQFDFHVVYGQKPPE</sequence>
<dbReference type="PANTHER" id="PTHR43591:SF10">
    <property type="entry name" value="ABC TRANSMEMBRANE TYPE-1 DOMAIN-CONTAINING PROTEIN-RELATED"/>
    <property type="match status" value="1"/>
</dbReference>
<comment type="similarity">
    <text evidence="1">Belongs to the methyltransferase superfamily. LaeA methyltransferase family.</text>
</comment>
<dbReference type="OrthoDB" id="2013972at2759"/>
<dbReference type="EMBL" id="JAGMUV010000001">
    <property type="protein sequence ID" value="KAH7176106.1"/>
    <property type="molecule type" value="Genomic_DNA"/>
</dbReference>
<accession>A0A9P9FVK3</accession>
<proteinExistence type="inferred from homology"/>
<gene>
    <name evidence="3" type="ORF">EDB81DRAFT_32059</name>
</gene>